<keyword evidence="8 9" id="KW-0539">Nucleus</keyword>
<evidence type="ECO:0000256" key="5">
    <source>
        <dbReference type="ARBA" id="ARBA00023155"/>
    </source>
</evidence>
<dbReference type="OrthoDB" id="6358449at2759"/>
<dbReference type="PANTHER" id="PTHR11636">
    <property type="entry name" value="POU DOMAIN"/>
    <property type="match status" value="1"/>
</dbReference>
<evidence type="ECO:0000256" key="9">
    <source>
        <dbReference type="PROSITE-ProRule" id="PRU00108"/>
    </source>
</evidence>
<name>A0A7D9H9G7_PARCT</name>
<dbReference type="EMBL" id="CACRXK020000041">
    <property type="protein sequence ID" value="CAB3977303.1"/>
    <property type="molecule type" value="Genomic_DNA"/>
</dbReference>
<dbReference type="InterPro" id="IPR017970">
    <property type="entry name" value="Homeobox_CS"/>
</dbReference>
<evidence type="ECO:0000256" key="1">
    <source>
        <dbReference type="ARBA" id="ARBA00004123"/>
    </source>
</evidence>
<dbReference type="SUPFAM" id="SSF47413">
    <property type="entry name" value="lambda repressor-like DNA-binding domains"/>
    <property type="match status" value="1"/>
</dbReference>
<dbReference type="Gene3D" id="1.10.260.40">
    <property type="entry name" value="lambda repressor-like DNA-binding domains"/>
    <property type="match status" value="1"/>
</dbReference>
<dbReference type="AlphaFoldDB" id="A0A7D9H9G7"/>
<comment type="subcellular location">
    <subcellularLocation>
        <location evidence="1 9 10">Nucleus</location>
    </subcellularLocation>
</comment>
<dbReference type="GO" id="GO:0005634">
    <property type="term" value="C:nucleus"/>
    <property type="evidence" value="ECO:0007669"/>
    <property type="project" value="UniProtKB-SubCell"/>
</dbReference>
<dbReference type="PRINTS" id="PR00028">
    <property type="entry name" value="POUDOMAIN"/>
</dbReference>
<dbReference type="SMART" id="SM00352">
    <property type="entry name" value="POU"/>
    <property type="match status" value="1"/>
</dbReference>
<dbReference type="PROSITE" id="PS50071">
    <property type="entry name" value="HOMEOBOX_2"/>
    <property type="match status" value="1"/>
</dbReference>
<dbReference type="InterPro" id="IPR001356">
    <property type="entry name" value="HD"/>
</dbReference>
<keyword evidence="7 11" id="KW-0804">Transcription</keyword>
<dbReference type="PROSITE" id="PS00465">
    <property type="entry name" value="POU_2"/>
    <property type="match status" value="1"/>
</dbReference>
<keyword evidence="5 9" id="KW-0371">Homeobox</keyword>
<dbReference type="Gene3D" id="1.10.10.60">
    <property type="entry name" value="Homeodomain-like"/>
    <property type="match status" value="1"/>
</dbReference>
<dbReference type="SMART" id="SM00389">
    <property type="entry name" value="HOX"/>
    <property type="match status" value="1"/>
</dbReference>
<dbReference type="CDD" id="cd00086">
    <property type="entry name" value="homeodomain"/>
    <property type="match status" value="1"/>
</dbReference>
<evidence type="ECO:0000256" key="7">
    <source>
        <dbReference type="ARBA" id="ARBA00023163"/>
    </source>
</evidence>
<dbReference type="InterPro" id="IPR000327">
    <property type="entry name" value="POU_dom"/>
</dbReference>
<proteinExistence type="inferred from homology"/>
<evidence type="ECO:0000256" key="2">
    <source>
        <dbReference type="ARBA" id="ARBA00008811"/>
    </source>
</evidence>
<sequence length="259" mass="29321">MACSMFTNHNAYTTYKAYESFSNSSVSNPVMENQLPYPTPSSIIQTQSQQGALHKPQCRYTYTLPSQALSAGSAGNILGNHSLFDPELEARAKQLQELERFANEFKHCRIKLGYTQTGVGSALAAIHGTDFSQTTICRFENLQLSLKNAYKLKPILTRWLAEAERQGADDADDQLGQDRKRKKRTTIGLTAKEALERHFMKHPKPSSLEVYRIAESLGLDKEVVRVWFCNRRQREKRVKTTLNTALSLFPPLLHQPTVM</sequence>
<evidence type="ECO:0000256" key="11">
    <source>
        <dbReference type="RuleBase" id="RU361194"/>
    </source>
</evidence>
<evidence type="ECO:0000256" key="8">
    <source>
        <dbReference type="ARBA" id="ARBA00023242"/>
    </source>
</evidence>
<dbReference type="InterPro" id="IPR010982">
    <property type="entry name" value="Lambda_DNA-bd_dom_sf"/>
</dbReference>
<dbReference type="GO" id="GO:0000978">
    <property type="term" value="F:RNA polymerase II cis-regulatory region sequence-specific DNA binding"/>
    <property type="evidence" value="ECO:0007669"/>
    <property type="project" value="TreeGrafter"/>
</dbReference>
<evidence type="ECO:0000313" key="12">
    <source>
        <dbReference type="EMBL" id="CAB3977303.1"/>
    </source>
</evidence>
<dbReference type="FunFam" id="1.10.260.40:FF:000007">
    <property type="entry name" value="POU domain protein"/>
    <property type="match status" value="1"/>
</dbReference>
<evidence type="ECO:0000256" key="6">
    <source>
        <dbReference type="ARBA" id="ARBA00023159"/>
    </source>
</evidence>
<dbReference type="Pfam" id="PF00157">
    <property type="entry name" value="Pou"/>
    <property type="match status" value="1"/>
</dbReference>
<organism evidence="12 13">
    <name type="scientific">Paramuricea clavata</name>
    <name type="common">Red gorgonian</name>
    <name type="synonym">Violescent sea-whip</name>
    <dbReference type="NCBI Taxonomy" id="317549"/>
    <lineage>
        <taxon>Eukaryota</taxon>
        <taxon>Metazoa</taxon>
        <taxon>Cnidaria</taxon>
        <taxon>Anthozoa</taxon>
        <taxon>Octocorallia</taxon>
        <taxon>Malacalcyonacea</taxon>
        <taxon>Plexauridae</taxon>
        <taxon>Paramuricea</taxon>
    </lineage>
</organism>
<dbReference type="PANTHER" id="PTHR11636:SF84">
    <property type="entry name" value="NETRIN-1-RELATED"/>
    <property type="match status" value="1"/>
</dbReference>
<dbReference type="GO" id="GO:0000981">
    <property type="term" value="F:DNA-binding transcription factor activity, RNA polymerase II-specific"/>
    <property type="evidence" value="ECO:0007669"/>
    <property type="project" value="InterPro"/>
</dbReference>
<keyword evidence="4 9" id="KW-0238">DNA-binding</keyword>
<gene>
    <name evidence="12" type="ORF">PACLA_8A029659</name>
</gene>
<evidence type="ECO:0000256" key="10">
    <source>
        <dbReference type="RuleBase" id="RU000682"/>
    </source>
</evidence>
<dbReference type="PROSITE" id="PS51179">
    <property type="entry name" value="POU_3"/>
    <property type="match status" value="1"/>
</dbReference>
<keyword evidence="3" id="KW-0805">Transcription regulation</keyword>
<evidence type="ECO:0000313" key="13">
    <source>
        <dbReference type="Proteomes" id="UP001152795"/>
    </source>
</evidence>
<comment type="similarity">
    <text evidence="2">Belongs to the POU transcription factor family. Class-1 subfamily.</text>
</comment>
<protein>
    <recommendedName>
        <fullName evidence="11">POU domain protein</fullName>
    </recommendedName>
</protein>
<feature type="DNA-binding region" description="Homeobox" evidence="9">
    <location>
        <begin position="180"/>
        <end position="239"/>
    </location>
</feature>
<keyword evidence="6" id="KW-0010">Activator</keyword>
<comment type="caution">
    <text evidence="12">The sequence shown here is derived from an EMBL/GenBank/DDBJ whole genome shotgun (WGS) entry which is preliminary data.</text>
</comment>
<accession>A0A7D9H9G7</accession>
<evidence type="ECO:0000256" key="3">
    <source>
        <dbReference type="ARBA" id="ARBA00023015"/>
    </source>
</evidence>
<dbReference type="PROSITE" id="PS00027">
    <property type="entry name" value="HOMEOBOX_1"/>
    <property type="match status" value="1"/>
</dbReference>
<dbReference type="GO" id="GO:0010557">
    <property type="term" value="P:positive regulation of macromolecule biosynthetic process"/>
    <property type="evidence" value="ECO:0007669"/>
    <property type="project" value="UniProtKB-ARBA"/>
</dbReference>
<evidence type="ECO:0000256" key="4">
    <source>
        <dbReference type="ARBA" id="ARBA00023125"/>
    </source>
</evidence>
<dbReference type="Proteomes" id="UP001152795">
    <property type="component" value="Unassembled WGS sequence"/>
</dbReference>
<dbReference type="FunFam" id="1.10.10.60:FF:000150">
    <property type="entry name" value="POU domain protein"/>
    <property type="match status" value="1"/>
</dbReference>
<dbReference type="InterPro" id="IPR009057">
    <property type="entry name" value="Homeodomain-like_sf"/>
</dbReference>
<dbReference type="InterPro" id="IPR013847">
    <property type="entry name" value="POU"/>
</dbReference>
<reference evidence="12" key="1">
    <citation type="submission" date="2020-04" db="EMBL/GenBank/DDBJ databases">
        <authorList>
            <person name="Alioto T."/>
            <person name="Alioto T."/>
            <person name="Gomez Garrido J."/>
        </authorList>
    </citation>
    <scope>NUCLEOTIDE SEQUENCE</scope>
    <source>
        <strain evidence="12">A484AB</strain>
    </source>
</reference>
<dbReference type="SUPFAM" id="SSF46689">
    <property type="entry name" value="Homeodomain-like"/>
    <property type="match status" value="1"/>
</dbReference>
<keyword evidence="13" id="KW-1185">Reference proteome</keyword>
<dbReference type="InterPro" id="IPR050255">
    <property type="entry name" value="POU_domain_TF"/>
</dbReference>
<dbReference type="Pfam" id="PF00046">
    <property type="entry name" value="Homeodomain"/>
    <property type="match status" value="1"/>
</dbReference>